<feature type="signal peptide" evidence="11">
    <location>
        <begin position="1"/>
        <end position="21"/>
    </location>
</feature>
<name>A0A8H7VF93_9FUNG</name>
<feature type="region of interest" description="Disordered" evidence="9">
    <location>
        <begin position="388"/>
        <end position="511"/>
    </location>
</feature>
<dbReference type="CDD" id="cd16454">
    <property type="entry name" value="RING-H2_PA-TM-RING"/>
    <property type="match status" value="1"/>
</dbReference>
<evidence type="ECO:0000256" key="10">
    <source>
        <dbReference type="SAM" id="Phobius"/>
    </source>
</evidence>
<keyword evidence="6 10" id="KW-1133">Transmembrane helix</keyword>
<gene>
    <name evidence="13" type="ORF">INT47_001694</name>
</gene>
<comment type="caution">
    <text evidence="13">The sequence shown here is derived from an EMBL/GenBank/DDBJ whole genome shotgun (WGS) entry which is preliminary data.</text>
</comment>
<keyword evidence="11" id="KW-0732">Signal</keyword>
<proteinExistence type="predicted"/>
<dbReference type="AlphaFoldDB" id="A0A8H7VF93"/>
<evidence type="ECO:0000256" key="5">
    <source>
        <dbReference type="ARBA" id="ARBA00022833"/>
    </source>
</evidence>
<dbReference type="Gene3D" id="3.30.40.10">
    <property type="entry name" value="Zinc/RING finger domain, C3HC4 (zinc finger)"/>
    <property type="match status" value="1"/>
</dbReference>
<dbReference type="SUPFAM" id="SSF57850">
    <property type="entry name" value="RING/U-box"/>
    <property type="match status" value="1"/>
</dbReference>
<dbReference type="Gene3D" id="3.50.30.30">
    <property type="match status" value="1"/>
</dbReference>
<sequence>MRRPKLLSSILCITSLYAASAVNVVLWERSLTMNATNTNATNVGTIDLSTSYLATCQDFQGIQVDSSKTLLNRIVFNFGDCCNSTTTTLEYVQTLNNNSLQVAGIDLAQKIALIKRGNCKWSDKLDNVKKLSDAHSLHVTAMLIYDNESHNTNISVERTFVYNNGAIDPPEYSTPLPDVRNVVNMSDNDLFSSTSLLTPVYFVPLVYGELFIQRLKDSFDPTNPSLKNFWVLSPFLVDTSGSSRGGLAKSDKAYIAYIIALGGMFVIGVIFLRWWKIRRLRAGHAFDGFTTPNAFGMQTRVNRLDPLPVEVVNSIPIAKYADDLVKNVNCAICLEDFVPDKNDIRILSCAHGFCVLCIDPWLTQKSCMCPICKWDCLPADLRRERNETLQRDRNARQSNTATNESSTEINEHTVEIPIPSSADAPETNPAENTTTLPTTTITTTRPATTSPTATNNTESTAEKDRPELRNPFASNSSSVNHQTGDCLRPEPSTSPSEELEMTSEKRTSPKN</sequence>
<accession>A0A8H7VF93</accession>
<feature type="transmembrane region" description="Helical" evidence="10">
    <location>
        <begin position="254"/>
        <end position="275"/>
    </location>
</feature>
<dbReference type="GO" id="GO:0016020">
    <property type="term" value="C:membrane"/>
    <property type="evidence" value="ECO:0007669"/>
    <property type="project" value="UniProtKB-SubCell"/>
</dbReference>
<dbReference type="InterPro" id="IPR001841">
    <property type="entry name" value="Znf_RING"/>
</dbReference>
<feature type="chain" id="PRO_5034163047" description="RING-type domain-containing protein" evidence="11">
    <location>
        <begin position="22"/>
        <end position="511"/>
    </location>
</feature>
<dbReference type="InterPro" id="IPR017907">
    <property type="entry name" value="Znf_RING_CS"/>
</dbReference>
<keyword evidence="5" id="KW-0862">Zinc</keyword>
<reference evidence="13" key="1">
    <citation type="submission" date="2020-12" db="EMBL/GenBank/DDBJ databases">
        <title>Metabolic potential, ecology and presence of endohyphal bacteria is reflected in genomic diversity of Mucoromycotina.</title>
        <authorList>
            <person name="Muszewska A."/>
            <person name="Okrasinska A."/>
            <person name="Steczkiewicz K."/>
            <person name="Drgas O."/>
            <person name="Orlowska M."/>
            <person name="Perlinska-Lenart U."/>
            <person name="Aleksandrzak-Piekarczyk T."/>
            <person name="Szatraj K."/>
            <person name="Zielenkiewicz U."/>
            <person name="Pilsyk S."/>
            <person name="Malc E."/>
            <person name="Mieczkowski P."/>
            <person name="Kruszewska J.S."/>
            <person name="Biernat P."/>
            <person name="Pawlowska J."/>
        </authorList>
    </citation>
    <scope>NUCLEOTIDE SEQUENCE</scope>
    <source>
        <strain evidence="13">WA0000017839</strain>
    </source>
</reference>
<keyword evidence="7 10" id="KW-0472">Membrane</keyword>
<evidence type="ECO:0000256" key="4">
    <source>
        <dbReference type="ARBA" id="ARBA00022771"/>
    </source>
</evidence>
<dbReference type="EMBL" id="JAEPRD010000006">
    <property type="protein sequence ID" value="KAG2212334.1"/>
    <property type="molecule type" value="Genomic_DNA"/>
</dbReference>
<dbReference type="PROSITE" id="PS50089">
    <property type="entry name" value="ZF_RING_2"/>
    <property type="match status" value="1"/>
</dbReference>
<keyword evidence="3" id="KW-0479">Metal-binding</keyword>
<evidence type="ECO:0000313" key="14">
    <source>
        <dbReference type="Proteomes" id="UP000603453"/>
    </source>
</evidence>
<dbReference type="PROSITE" id="PS00518">
    <property type="entry name" value="ZF_RING_1"/>
    <property type="match status" value="1"/>
</dbReference>
<evidence type="ECO:0000256" key="2">
    <source>
        <dbReference type="ARBA" id="ARBA00022692"/>
    </source>
</evidence>
<dbReference type="GO" id="GO:0008270">
    <property type="term" value="F:zinc ion binding"/>
    <property type="evidence" value="ECO:0007669"/>
    <property type="project" value="UniProtKB-KW"/>
</dbReference>
<feature type="domain" description="RING-type" evidence="12">
    <location>
        <begin position="330"/>
        <end position="373"/>
    </location>
</feature>
<dbReference type="Pfam" id="PF13639">
    <property type="entry name" value="zf-RING_2"/>
    <property type="match status" value="1"/>
</dbReference>
<dbReference type="PANTHER" id="PTHR46539">
    <property type="entry name" value="E3 UBIQUITIN-PROTEIN LIGASE ATL42"/>
    <property type="match status" value="1"/>
</dbReference>
<dbReference type="SMART" id="SM00184">
    <property type="entry name" value="RING"/>
    <property type="match status" value="1"/>
</dbReference>
<evidence type="ECO:0000256" key="6">
    <source>
        <dbReference type="ARBA" id="ARBA00022989"/>
    </source>
</evidence>
<keyword evidence="4 8" id="KW-0863">Zinc-finger</keyword>
<evidence type="ECO:0000313" key="13">
    <source>
        <dbReference type="EMBL" id="KAG2212334.1"/>
    </source>
</evidence>
<feature type="compositionally biased region" description="Basic and acidic residues" evidence="9">
    <location>
        <begin position="502"/>
        <end position="511"/>
    </location>
</feature>
<evidence type="ECO:0000256" key="8">
    <source>
        <dbReference type="PROSITE-ProRule" id="PRU00175"/>
    </source>
</evidence>
<protein>
    <recommendedName>
        <fullName evidence="12">RING-type domain-containing protein</fullName>
    </recommendedName>
</protein>
<evidence type="ECO:0000256" key="11">
    <source>
        <dbReference type="SAM" id="SignalP"/>
    </source>
</evidence>
<feature type="compositionally biased region" description="Polar residues" evidence="9">
    <location>
        <begin position="396"/>
        <end position="408"/>
    </location>
</feature>
<feature type="compositionally biased region" description="Low complexity" evidence="9">
    <location>
        <begin position="424"/>
        <end position="459"/>
    </location>
</feature>
<keyword evidence="14" id="KW-1185">Reference proteome</keyword>
<dbReference type="Proteomes" id="UP000603453">
    <property type="component" value="Unassembled WGS sequence"/>
</dbReference>
<feature type="compositionally biased region" description="Polar residues" evidence="9">
    <location>
        <begin position="472"/>
        <end position="483"/>
    </location>
</feature>
<evidence type="ECO:0000256" key="7">
    <source>
        <dbReference type="ARBA" id="ARBA00023136"/>
    </source>
</evidence>
<dbReference type="InterPro" id="IPR013083">
    <property type="entry name" value="Znf_RING/FYVE/PHD"/>
</dbReference>
<comment type="subcellular location">
    <subcellularLocation>
        <location evidence="1">Membrane</location>
    </subcellularLocation>
</comment>
<evidence type="ECO:0000256" key="1">
    <source>
        <dbReference type="ARBA" id="ARBA00004370"/>
    </source>
</evidence>
<dbReference type="PANTHER" id="PTHR46539:SF1">
    <property type="entry name" value="E3 UBIQUITIN-PROTEIN LIGASE ATL42"/>
    <property type="match status" value="1"/>
</dbReference>
<evidence type="ECO:0000259" key="12">
    <source>
        <dbReference type="PROSITE" id="PS50089"/>
    </source>
</evidence>
<evidence type="ECO:0000256" key="9">
    <source>
        <dbReference type="SAM" id="MobiDB-lite"/>
    </source>
</evidence>
<organism evidence="13 14">
    <name type="scientific">Mucor saturninus</name>
    <dbReference type="NCBI Taxonomy" id="64648"/>
    <lineage>
        <taxon>Eukaryota</taxon>
        <taxon>Fungi</taxon>
        <taxon>Fungi incertae sedis</taxon>
        <taxon>Mucoromycota</taxon>
        <taxon>Mucoromycotina</taxon>
        <taxon>Mucoromycetes</taxon>
        <taxon>Mucorales</taxon>
        <taxon>Mucorineae</taxon>
        <taxon>Mucoraceae</taxon>
        <taxon>Mucor</taxon>
    </lineage>
</organism>
<keyword evidence="2 10" id="KW-0812">Transmembrane</keyword>
<dbReference type="OrthoDB" id="8062037at2759"/>
<evidence type="ECO:0000256" key="3">
    <source>
        <dbReference type="ARBA" id="ARBA00022723"/>
    </source>
</evidence>